<dbReference type="EMBL" id="JARKIE010000005">
    <property type="protein sequence ID" value="KAJ7707647.1"/>
    <property type="molecule type" value="Genomic_DNA"/>
</dbReference>
<sequence>MTHNKRKSMRHAADPCLGFYLSTSQPSVRPPGPVPDPSSIQTISSDHRSFDNEGFESAVTVDAFLRRSLPGAKTYSKKNRRRLNRDILSSSENIANSTDDNQESVLEARSSHRRANRPRSQSKSLKKHLLNAAVLTHSDPGEWLWEEDAPFQSRNPLPFVEQQSPCKGVRMKRRTWSLVDPRKALPPRSNSFSTRNKPLTGVTLKTDTLSGWQPTYGLHEAAIHKRKDRKASKLIQALKCLPLSFVPLHEAERSYSLMRIPHKPAAVVPKPRVSAVELPKACRVPLDFSSVYQHTSPPRASWIAHEISQQELPPSSHSPLVTTLAAALLSPSAENPPPATTRSSLPHSPSVFALANCEPTPSLPPSHVSKNMKPLPFFFNQLLENARSATQLEKTKKKKAPSKVIPPQINHPESISMKPFLRRSARPTSLARQPAPLSDSRLFSPFAAEVSTSSDGGRPAFPSPSRIAPPFHVSSSPNIHGTLQHTPYQVVLTSTPPNSRSDPTLHSNDVEMAIDTLDSSVNLFCFNSRICKLPECSF</sequence>
<dbReference type="AlphaFoldDB" id="A0AAD7GY77"/>
<gene>
    <name evidence="2" type="ORF">B0H17DRAFT_525264</name>
</gene>
<name>A0AAD7GY77_MYCRO</name>
<feature type="compositionally biased region" description="Polar residues" evidence="1">
    <location>
        <begin position="87"/>
        <end position="99"/>
    </location>
</feature>
<evidence type="ECO:0000313" key="2">
    <source>
        <dbReference type="EMBL" id="KAJ7707647.1"/>
    </source>
</evidence>
<feature type="region of interest" description="Disordered" evidence="1">
    <location>
        <begin position="87"/>
        <end position="126"/>
    </location>
</feature>
<dbReference type="Proteomes" id="UP001221757">
    <property type="component" value="Unassembled WGS sequence"/>
</dbReference>
<comment type="caution">
    <text evidence="2">The sequence shown here is derived from an EMBL/GenBank/DDBJ whole genome shotgun (WGS) entry which is preliminary data.</text>
</comment>
<protein>
    <submittedName>
        <fullName evidence="2">Uncharacterized protein</fullName>
    </submittedName>
</protein>
<proteinExistence type="predicted"/>
<reference evidence="2" key="1">
    <citation type="submission" date="2023-03" db="EMBL/GenBank/DDBJ databases">
        <title>Massive genome expansion in bonnet fungi (Mycena s.s.) driven by repeated elements and novel gene families across ecological guilds.</title>
        <authorList>
            <consortium name="Lawrence Berkeley National Laboratory"/>
            <person name="Harder C.B."/>
            <person name="Miyauchi S."/>
            <person name="Viragh M."/>
            <person name="Kuo A."/>
            <person name="Thoen E."/>
            <person name="Andreopoulos B."/>
            <person name="Lu D."/>
            <person name="Skrede I."/>
            <person name="Drula E."/>
            <person name="Henrissat B."/>
            <person name="Morin E."/>
            <person name="Kohler A."/>
            <person name="Barry K."/>
            <person name="LaButti K."/>
            <person name="Morin E."/>
            <person name="Salamov A."/>
            <person name="Lipzen A."/>
            <person name="Mereny Z."/>
            <person name="Hegedus B."/>
            <person name="Baldrian P."/>
            <person name="Stursova M."/>
            <person name="Weitz H."/>
            <person name="Taylor A."/>
            <person name="Grigoriev I.V."/>
            <person name="Nagy L.G."/>
            <person name="Martin F."/>
            <person name="Kauserud H."/>
        </authorList>
    </citation>
    <scope>NUCLEOTIDE SEQUENCE</scope>
    <source>
        <strain evidence="2">CBHHK067</strain>
    </source>
</reference>
<evidence type="ECO:0000313" key="3">
    <source>
        <dbReference type="Proteomes" id="UP001221757"/>
    </source>
</evidence>
<feature type="region of interest" description="Disordered" evidence="1">
    <location>
        <begin position="22"/>
        <end position="49"/>
    </location>
</feature>
<keyword evidence="3" id="KW-1185">Reference proteome</keyword>
<feature type="region of interest" description="Disordered" evidence="1">
    <location>
        <begin position="391"/>
        <end position="413"/>
    </location>
</feature>
<evidence type="ECO:0000256" key="1">
    <source>
        <dbReference type="SAM" id="MobiDB-lite"/>
    </source>
</evidence>
<accession>A0AAD7GY77</accession>
<organism evidence="2 3">
    <name type="scientific">Mycena rosella</name>
    <name type="common">Pink bonnet</name>
    <name type="synonym">Agaricus rosellus</name>
    <dbReference type="NCBI Taxonomy" id="1033263"/>
    <lineage>
        <taxon>Eukaryota</taxon>
        <taxon>Fungi</taxon>
        <taxon>Dikarya</taxon>
        <taxon>Basidiomycota</taxon>
        <taxon>Agaricomycotina</taxon>
        <taxon>Agaricomycetes</taxon>
        <taxon>Agaricomycetidae</taxon>
        <taxon>Agaricales</taxon>
        <taxon>Marasmiineae</taxon>
        <taxon>Mycenaceae</taxon>
        <taxon>Mycena</taxon>
    </lineage>
</organism>